<dbReference type="GO" id="GO:0003713">
    <property type="term" value="F:transcription coactivator activity"/>
    <property type="evidence" value="ECO:0007669"/>
    <property type="project" value="InterPro"/>
</dbReference>
<reference evidence="4" key="1">
    <citation type="submission" date="2015-05" db="UniProtKB">
        <authorList>
            <consortium name="EnsemblMetazoa"/>
        </authorList>
    </citation>
    <scope>IDENTIFICATION</scope>
</reference>
<keyword evidence="5" id="KW-1185">Reference proteome</keyword>
<protein>
    <recommendedName>
        <fullName evidence="6">c-Myc-binding protein</fullName>
    </recommendedName>
</protein>
<proteinExistence type="inferred from homology"/>
<dbReference type="PANTHER" id="PTHR13168:SF0">
    <property type="entry name" value="C-MYC-BINDING PROTEIN"/>
    <property type="match status" value="1"/>
</dbReference>
<dbReference type="PRINTS" id="PR02028">
    <property type="entry name" value="CMYCBINDINGP"/>
</dbReference>
<evidence type="ECO:0000256" key="2">
    <source>
        <dbReference type="ARBA" id="ARBA00009389"/>
    </source>
</evidence>
<organism evidence="4 5">
    <name type="scientific">Rhodnius prolixus</name>
    <name type="common">Triatomid bug</name>
    <dbReference type="NCBI Taxonomy" id="13249"/>
    <lineage>
        <taxon>Eukaryota</taxon>
        <taxon>Metazoa</taxon>
        <taxon>Ecdysozoa</taxon>
        <taxon>Arthropoda</taxon>
        <taxon>Hexapoda</taxon>
        <taxon>Insecta</taxon>
        <taxon>Pterygota</taxon>
        <taxon>Neoptera</taxon>
        <taxon>Paraneoptera</taxon>
        <taxon>Hemiptera</taxon>
        <taxon>Heteroptera</taxon>
        <taxon>Panheteroptera</taxon>
        <taxon>Cimicomorpha</taxon>
        <taxon>Reduviidae</taxon>
        <taxon>Triatominae</taxon>
        <taxon>Rhodnius</taxon>
    </lineage>
</organism>
<dbReference type="EMBL" id="ACPB03006253">
    <property type="status" value="NOT_ANNOTATED_CDS"/>
    <property type="molecule type" value="Genomic_DNA"/>
</dbReference>
<evidence type="ECO:0000313" key="4">
    <source>
        <dbReference type="EnsemblMetazoa" id="RPRC012172-PA"/>
    </source>
</evidence>
<dbReference type="Proteomes" id="UP000015103">
    <property type="component" value="Unassembled WGS sequence"/>
</dbReference>
<dbReference type="eggNOG" id="ENOG502RTEQ">
    <property type="taxonomic scope" value="Eukaryota"/>
</dbReference>
<comment type="subcellular location">
    <subcellularLocation>
        <location evidence="1">Nucleus</location>
    </subcellularLocation>
</comment>
<evidence type="ECO:0000313" key="5">
    <source>
        <dbReference type="Proteomes" id="UP000015103"/>
    </source>
</evidence>
<keyword evidence="3" id="KW-0539">Nucleus</keyword>
<dbReference type="OMA" id="HHTIKEL"/>
<name>T1I7A0_RHOPR</name>
<dbReference type="InParanoid" id="T1I7A0"/>
<dbReference type="GO" id="GO:0005634">
    <property type="term" value="C:nucleus"/>
    <property type="evidence" value="ECO:0007669"/>
    <property type="project" value="UniProtKB-SubCell"/>
</dbReference>
<dbReference type="EnsemblMetazoa" id="RPRC012172-RA">
    <property type="protein sequence ID" value="RPRC012172-PA"/>
    <property type="gene ID" value="RPRC012172"/>
</dbReference>
<dbReference type="InterPro" id="IPR026060">
    <property type="entry name" value="AMY1"/>
</dbReference>
<dbReference type="STRING" id="13249.T1I7A0"/>
<evidence type="ECO:0000256" key="1">
    <source>
        <dbReference type="ARBA" id="ARBA00004123"/>
    </source>
</evidence>
<dbReference type="VEuPathDB" id="VectorBase:RPRC012172"/>
<dbReference type="HOGENOM" id="CLU_1498117_0_0_1"/>
<sequence length="180" mass="20832">MSSYRPIDSKREEFRKYLERTGVMDALTKVLVLLYEQPDKPEDALEFMRSNLGDKRPSANEIENMRTELEDAHHTIKELDKQLQLAKAAVAHAKNQLAAAQTSSKKDPKEVSGPSMIQSVRRIVRDVRGYKRQYERIRASRQSSMELLIFRYGELYEWDVEVAVKSEVIHVENGVSYLSE</sequence>
<comment type="similarity">
    <text evidence="2">Belongs to the AMY1 family.</text>
</comment>
<dbReference type="PANTHER" id="PTHR13168">
    <property type="entry name" value="ASSOCIATE OF C-MYC AMY-1"/>
    <property type="match status" value="1"/>
</dbReference>
<evidence type="ECO:0000256" key="3">
    <source>
        <dbReference type="ARBA" id="ARBA00023242"/>
    </source>
</evidence>
<accession>T1I7A0</accession>
<evidence type="ECO:0008006" key="6">
    <source>
        <dbReference type="Google" id="ProtNLM"/>
    </source>
</evidence>
<dbReference type="AlphaFoldDB" id="T1I7A0"/>